<organism evidence="1">
    <name type="scientific">Anguilla anguilla</name>
    <name type="common">European freshwater eel</name>
    <name type="synonym">Muraena anguilla</name>
    <dbReference type="NCBI Taxonomy" id="7936"/>
    <lineage>
        <taxon>Eukaryota</taxon>
        <taxon>Metazoa</taxon>
        <taxon>Chordata</taxon>
        <taxon>Craniata</taxon>
        <taxon>Vertebrata</taxon>
        <taxon>Euteleostomi</taxon>
        <taxon>Actinopterygii</taxon>
        <taxon>Neopterygii</taxon>
        <taxon>Teleostei</taxon>
        <taxon>Anguilliformes</taxon>
        <taxon>Anguillidae</taxon>
        <taxon>Anguilla</taxon>
    </lineage>
</organism>
<accession>A0A0E9TV52</accession>
<name>A0A0E9TV52_ANGAN</name>
<dbReference type="EMBL" id="GBXM01051131">
    <property type="protein sequence ID" value="JAH57446.1"/>
    <property type="molecule type" value="Transcribed_RNA"/>
</dbReference>
<reference evidence="1" key="1">
    <citation type="submission" date="2014-11" db="EMBL/GenBank/DDBJ databases">
        <authorList>
            <person name="Amaro Gonzalez C."/>
        </authorList>
    </citation>
    <scope>NUCLEOTIDE SEQUENCE</scope>
</reference>
<reference evidence="1" key="2">
    <citation type="journal article" date="2015" name="Fish Shellfish Immunol.">
        <title>Early steps in the European eel (Anguilla anguilla)-Vibrio vulnificus interaction in the gills: Role of the RtxA13 toxin.</title>
        <authorList>
            <person name="Callol A."/>
            <person name="Pajuelo D."/>
            <person name="Ebbesson L."/>
            <person name="Teles M."/>
            <person name="MacKenzie S."/>
            <person name="Amaro C."/>
        </authorList>
    </citation>
    <scope>NUCLEOTIDE SEQUENCE</scope>
</reference>
<sequence length="58" mass="6376">MSTCLLSEIHVRSGDLDILVQMCSLFQALNHVCIAYSLEKMGLFKMRGGGILTKTPGF</sequence>
<evidence type="ECO:0000313" key="1">
    <source>
        <dbReference type="EMBL" id="JAH57446.1"/>
    </source>
</evidence>
<dbReference type="AlphaFoldDB" id="A0A0E9TV52"/>
<protein>
    <submittedName>
        <fullName evidence="1">Uncharacterized protein</fullName>
    </submittedName>
</protein>
<proteinExistence type="predicted"/>